<evidence type="ECO:0000313" key="2">
    <source>
        <dbReference type="EMBL" id="QGR19818.1"/>
    </source>
</evidence>
<dbReference type="Gene3D" id="1.10.3480.10">
    <property type="entry name" value="TorD-like"/>
    <property type="match status" value="1"/>
</dbReference>
<dbReference type="PANTHER" id="PTHR34227:SF1">
    <property type="entry name" value="DIMETHYL SULFOXIDE REDUCTASE CHAPERONE-RELATED"/>
    <property type="match status" value="1"/>
</dbReference>
<evidence type="ECO:0000313" key="3">
    <source>
        <dbReference type="Proteomes" id="UP000423396"/>
    </source>
</evidence>
<dbReference type="Pfam" id="PF02613">
    <property type="entry name" value="Nitrate_red_del"/>
    <property type="match status" value="1"/>
</dbReference>
<protein>
    <recommendedName>
        <fullName evidence="4">Dehydrogenase</fullName>
    </recommendedName>
</protein>
<evidence type="ECO:0000256" key="1">
    <source>
        <dbReference type="ARBA" id="ARBA00023186"/>
    </source>
</evidence>
<dbReference type="InterPro" id="IPR050289">
    <property type="entry name" value="TorD/DmsD_chaperones"/>
</dbReference>
<organism evidence="2 3">
    <name type="scientific">Stygiolobus azoricus</name>
    <dbReference type="NCBI Taxonomy" id="41675"/>
    <lineage>
        <taxon>Archaea</taxon>
        <taxon>Thermoproteota</taxon>
        <taxon>Thermoprotei</taxon>
        <taxon>Sulfolobales</taxon>
        <taxon>Sulfolobaceae</taxon>
        <taxon>Stygiolobus</taxon>
    </lineage>
</organism>
<keyword evidence="1" id="KW-0143">Chaperone</keyword>
<dbReference type="OrthoDB" id="320758at2157"/>
<dbReference type="InterPro" id="IPR036411">
    <property type="entry name" value="TorD-like_sf"/>
</dbReference>
<dbReference type="GeneID" id="42798883"/>
<dbReference type="KEGG" id="sazo:D1868_07390"/>
<dbReference type="Proteomes" id="UP000423396">
    <property type="component" value="Chromosome"/>
</dbReference>
<reference evidence="2 3" key="1">
    <citation type="submission" date="2019-10" db="EMBL/GenBank/DDBJ databases">
        <title>Genome Sequences from Six Type Strain Members of the Archaeal Family Sulfolobaceae: Acidianus ambivalens, Acidianus infernus, Metallosphaera prunae, Stygiolobus azoricus, Sulfolobus metallicus, and Sulfurisphaera ohwakuensis.</title>
        <authorList>
            <person name="Counts J.A."/>
            <person name="Kelly R.M."/>
        </authorList>
    </citation>
    <scope>NUCLEOTIDE SEQUENCE [LARGE SCALE GENOMIC DNA]</scope>
    <source>
        <strain evidence="2 3">FC6</strain>
    </source>
</reference>
<evidence type="ECO:0008006" key="4">
    <source>
        <dbReference type="Google" id="ProtNLM"/>
    </source>
</evidence>
<dbReference type="RefSeq" id="WP_156006972.1">
    <property type="nucleotide sequence ID" value="NZ_CP045483.1"/>
</dbReference>
<sequence>MLWVDYKLFSYLMLGPRYTYEVKSLYNALEGKPYYENVVEVVNILSTRDENILKTEYTSCLINNYKHLKCPPYESWYREKTIYGKSTQEVLEYYTKYKLIPRKQLPDHISTEFEFVSFLFFINEENVANDFIKNHILTWVPQLAQDIINNAYGEYTRALGKALLAFVNAEKERIFSNLIK</sequence>
<keyword evidence="3" id="KW-1185">Reference proteome</keyword>
<dbReference type="InterPro" id="IPR020945">
    <property type="entry name" value="DMSO/NO3_reduct_chaperone"/>
</dbReference>
<accession>A0A650CPV8</accession>
<dbReference type="AlphaFoldDB" id="A0A650CPV8"/>
<dbReference type="EMBL" id="CP045483">
    <property type="protein sequence ID" value="QGR19818.1"/>
    <property type="molecule type" value="Genomic_DNA"/>
</dbReference>
<name>A0A650CPV8_9CREN</name>
<dbReference type="SUPFAM" id="SSF89155">
    <property type="entry name" value="TorD-like"/>
    <property type="match status" value="1"/>
</dbReference>
<proteinExistence type="predicted"/>
<gene>
    <name evidence="2" type="ORF">D1868_07390</name>
</gene>
<dbReference type="PANTHER" id="PTHR34227">
    <property type="entry name" value="CHAPERONE PROTEIN YCDY"/>
    <property type="match status" value="1"/>
</dbReference>